<dbReference type="AlphaFoldDB" id="X1GZA0"/>
<proteinExistence type="predicted"/>
<dbReference type="PANTHER" id="PTHR38813:SF1">
    <property type="entry name" value="TOXIN RELE1-RELATED"/>
    <property type="match status" value="1"/>
</dbReference>
<dbReference type="PANTHER" id="PTHR38813">
    <property type="match status" value="1"/>
</dbReference>
<evidence type="ECO:0000256" key="1">
    <source>
        <dbReference type="ARBA" id="ARBA00022649"/>
    </source>
</evidence>
<dbReference type="Pfam" id="PF05016">
    <property type="entry name" value="ParE_toxin"/>
    <property type="match status" value="1"/>
</dbReference>
<keyword evidence="1" id="KW-1277">Toxin-antitoxin system</keyword>
<organism evidence="2">
    <name type="scientific">marine sediment metagenome</name>
    <dbReference type="NCBI Taxonomy" id="412755"/>
    <lineage>
        <taxon>unclassified sequences</taxon>
        <taxon>metagenomes</taxon>
        <taxon>ecological metagenomes</taxon>
    </lineage>
</organism>
<sequence length="80" mass="9524">MKFLYSKTSIKYLQKQEKDVSQRVVGAIEKLPYKGDVNKLKGKKIQNIYRLRIGKYRIIYSLEKEIIKIIKIDTRGDVYK</sequence>
<reference evidence="2" key="1">
    <citation type="journal article" date="2014" name="Front. Microbiol.">
        <title>High frequency of phylogenetically diverse reductive dehalogenase-homologous genes in deep subseafloor sedimentary metagenomes.</title>
        <authorList>
            <person name="Kawai M."/>
            <person name="Futagami T."/>
            <person name="Toyoda A."/>
            <person name="Takaki Y."/>
            <person name="Nishi S."/>
            <person name="Hori S."/>
            <person name="Arai W."/>
            <person name="Tsubouchi T."/>
            <person name="Morono Y."/>
            <person name="Uchiyama I."/>
            <person name="Ito T."/>
            <person name="Fujiyama A."/>
            <person name="Inagaki F."/>
            <person name="Takami H."/>
        </authorList>
    </citation>
    <scope>NUCLEOTIDE SEQUENCE</scope>
    <source>
        <strain evidence="2">Expedition CK06-06</strain>
    </source>
</reference>
<dbReference type="EMBL" id="BARU01017905">
    <property type="protein sequence ID" value="GAH50175.1"/>
    <property type="molecule type" value="Genomic_DNA"/>
</dbReference>
<dbReference type="InterPro" id="IPR007712">
    <property type="entry name" value="RelE/ParE_toxin"/>
</dbReference>
<evidence type="ECO:0008006" key="3">
    <source>
        <dbReference type="Google" id="ProtNLM"/>
    </source>
</evidence>
<dbReference type="Gene3D" id="3.30.2310.20">
    <property type="entry name" value="RelE-like"/>
    <property type="match status" value="1"/>
</dbReference>
<dbReference type="InterPro" id="IPR035093">
    <property type="entry name" value="RelE/ParE_toxin_dom_sf"/>
</dbReference>
<accession>X1GZA0</accession>
<evidence type="ECO:0000313" key="2">
    <source>
        <dbReference type="EMBL" id="GAH50175.1"/>
    </source>
</evidence>
<dbReference type="InterPro" id="IPR052747">
    <property type="entry name" value="TA_system_RelE_toxin"/>
</dbReference>
<protein>
    <recommendedName>
        <fullName evidence="3">Plasmid stabilization protein</fullName>
    </recommendedName>
</protein>
<dbReference type="SUPFAM" id="SSF143011">
    <property type="entry name" value="RelE-like"/>
    <property type="match status" value="1"/>
</dbReference>
<gene>
    <name evidence="2" type="ORF">S03H2_29647</name>
</gene>
<name>X1GZA0_9ZZZZ</name>
<comment type="caution">
    <text evidence="2">The sequence shown here is derived from an EMBL/GenBank/DDBJ whole genome shotgun (WGS) entry which is preliminary data.</text>
</comment>